<evidence type="ECO:0000313" key="3">
    <source>
        <dbReference type="Proteomes" id="UP000658258"/>
    </source>
</evidence>
<keyword evidence="1" id="KW-0812">Transmembrane</keyword>
<gene>
    <name evidence="2" type="ORF">GCM10011340_23270</name>
</gene>
<feature type="transmembrane region" description="Helical" evidence="1">
    <location>
        <begin position="148"/>
        <end position="165"/>
    </location>
</feature>
<reference evidence="3" key="1">
    <citation type="journal article" date="2019" name="Int. J. Syst. Evol. Microbiol.">
        <title>The Global Catalogue of Microorganisms (GCM) 10K type strain sequencing project: providing services to taxonomists for standard genome sequencing and annotation.</title>
        <authorList>
            <consortium name="The Broad Institute Genomics Platform"/>
            <consortium name="The Broad Institute Genome Sequencing Center for Infectious Disease"/>
            <person name="Wu L."/>
            <person name="Ma J."/>
        </authorList>
    </citation>
    <scope>NUCLEOTIDE SEQUENCE [LARGE SCALE GENOMIC DNA]</scope>
    <source>
        <strain evidence="3">CGMCC 1.15111</strain>
    </source>
</reference>
<keyword evidence="3" id="KW-1185">Reference proteome</keyword>
<organism evidence="2 3">
    <name type="scientific">Roseivirga thermotolerans</name>
    <dbReference type="NCBI Taxonomy" id="1758176"/>
    <lineage>
        <taxon>Bacteria</taxon>
        <taxon>Pseudomonadati</taxon>
        <taxon>Bacteroidota</taxon>
        <taxon>Cytophagia</taxon>
        <taxon>Cytophagales</taxon>
        <taxon>Roseivirgaceae</taxon>
        <taxon>Roseivirga</taxon>
    </lineage>
</organism>
<accession>A0ABQ3I5V6</accession>
<dbReference type="Proteomes" id="UP000658258">
    <property type="component" value="Unassembled WGS sequence"/>
</dbReference>
<keyword evidence="1" id="KW-1133">Transmembrane helix</keyword>
<evidence type="ECO:0008006" key="4">
    <source>
        <dbReference type="Google" id="ProtNLM"/>
    </source>
</evidence>
<evidence type="ECO:0000313" key="2">
    <source>
        <dbReference type="EMBL" id="GHE67143.1"/>
    </source>
</evidence>
<comment type="caution">
    <text evidence="2">The sequence shown here is derived from an EMBL/GenBank/DDBJ whole genome shotgun (WGS) entry which is preliminary data.</text>
</comment>
<protein>
    <recommendedName>
        <fullName evidence="4">2TM domain-containing protein</fullName>
    </recommendedName>
</protein>
<feature type="transmembrane region" description="Helical" evidence="1">
    <location>
        <begin position="47"/>
        <end position="65"/>
    </location>
</feature>
<proteinExistence type="predicted"/>
<feature type="transmembrane region" description="Helical" evidence="1">
    <location>
        <begin position="71"/>
        <end position="89"/>
    </location>
</feature>
<sequence>MEFDEMKKIWDEQSQKALYALDEEALHNRVIQRKNKAAAVAGRSEQLMMGSLVFCTLVILGASLIKSDFQLFPSLLAVITMVLAGVIYLRRQQRLNHQNTFDKSILGDMNAAIAHADFQVRLSAMGKWIYLVVALLSIASVVDEWAEWYKGALLLLFFVAGYFGARWEHKTFYVSQKQKLEHMREKLISLKDGASV</sequence>
<feature type="transmembrane region" description="Helical" evidence="1">
    <location>
        <begin position="125"/>
        <end position="142"/>
    </location>
</feature>
<dbReference type="EMBL" id="BNAG01000003">
    <property type="protein sequence ID" value="GHE67143.1"/>
    <property type="molecule type" value="Genomic_DNA"/>
</dbReference>
<keyword evidence="1" id="KW-0472">Membrane</keyword>
<evidence type="ECO:0000256" key="1">
    <source>
        <dbReference type="SAM" id="Phobius"/>
    </source>
</evidence>
<name>A0ABQ3I5V6_9BACT</name>